<dbReference type="Pfam" id="PF11716">
    <property type="entry name" value="MDMPI_N"/>
    <property type="match status" value="1"/>
</dbReference>
<dbReference type="GO" id="GO:0046872">
    <property type="term" value="F:metal ion binding"/>
    <property type="evidence" value="ECO:0007669"/>
    <property type="project" value="InterPro"/>
</dbReference>
<organism evidence="2 3">
    <name type="scientific">Candidatus Phosphoribacter hodrii</name>
    <dbReference type="NCBI Taxonomy" id="2953743"/>
    <lineage>
        <taxon>Bacteria</taxon>
        <taxon>Bacillati</taxon>
        <taxon>Actinomycetota</taxon>
        <taxon>Actinomycetes</taxon>
        <taxon>Micrococcales</taxon>
        <taxon>Dermatophilaceae</taxon>
        <taxon>Candidatus Phosphoribacter</taxon>
    </lineage>
</organism>
<dbReference type="InterPro" id="IPR034660">
    <property type="entry name" value="DinB/YfiT-like"/>
</dbReference>
<dbReference type="InterPro" id="IPR017520">
    <property type="entry name" value="CHP03086"/>
</dbReference>
<dbReference type="AlphaFoldDB" id="A0A934X5F1"/>
<gene>
    <name evidence="2" type="ORF">IPF40_10635</name>
</gene>
<evidence type="ECO:0000313" key="3">
    <source>
        <dbReference type="Proteomes" id="UP000718281"/>
    </source>
</evidence>
<comment type="caution">
    <text evidence="2">The sequence shown here is derived from an EMBL/GenBank/DDBJ whole genome shotgun (WGS) entry which is preliminary data.</text>
</comment>
<protein>
    <submittedName>
        <fullName evidence="2">TIGR03086 family protein</fullName>
    </submittedName>
</protein>
<sequence>MNQTSSPSAPAVVDPRLTTDPRPDFFAAADQAVRLIDGLAPADLDRPTPCDDYDVRTLVAHLLTVFRRITHVATGGGWTEVPQVITGVPDESLATVAAADRDRLVQVWSDDAVLERILSLPPGVQVPGRIGAFRYTQELVTHAWDLAAAVGRVDQLDPALAEPVIIGAQQFVPRDAREGFPFGAVVDVADDAGPYERLVGWLGRDPNWTPSA</sequence>
<dbReference type="NCBIfam" id="TIGR03083">
    <property type="entry name" value="maleylpyruvate isomerase family mycothiol-dependent enzyme"/>
    <property type="match status" value="1"/>
</dbReference>
<dbReference type="EMBL" id="JADIXZ010000004">
    <property type="protein sequence ID" value="MBK6301466.1"/>
    <property type="molecule type" value="Genomic_DNA"/>
</dbReference>
<dbReference type="NCBIfam" id="TIGR03086">
    <property type="entry name" value="TIGR03086 family metal-binding protein"/>
    <property type="match status" value="1"/>
</dbReference>
<dbReference type="Gene3D" id="1.20.120.450">
    <property type="entry name" value="dinb family like domain"/>
    <property type="match status" value="1"/>
</dbReference>
<name>A0A934X5F1_9MICO</name>
<feature type="domain" description="Mycothiol-dependent maleylpyruvate isomerase metal-binding" evidence="1">
    <location>
        <begin position="27"/>
        <end position="147"/>
    </location>
</feature>
<accession>A0A934X5F1</accession>
<evidence type="ECO:0000259" key="1">
    <source>
        <dbReference type="Pfam" id="PF11716"/>
    </source>
</evidence>
<dbReference type="InterPro" id="IPR017517">
    <property type="entry name" value="Maleyloyr_isom"/>
</dbReference>
<dbReference type="SUPFAM" id="SSF109854">
    <property type="entry name" value="DinB/YfiT-like putative metalloenzymes"/>
    <property type="match status" value="1"/>
</dbReference>
<dbReference type="InterPro" id="IPR024344">
    <property type="entry name" value="MDMPI_metal-binding"/>
</dbReference>
<reference evidence="2 3" key="1">
    <citation type="submission" date="2020-10" db="EMBL/GenBank/DDBJ databases">
        <title>Connecting structure to function with the recovery of over 1000 high-quality activated sludge metagenome-assembled genomes encoding full-length rRNA genes using long-read sequencing.</title>
        <authorList>
            <person name="Singleton C.M."/>
            <person name="Petriglieri F."/>
            <person name="Kristensen J.M."/>
            <person name="Kirkegaard R.H."/>
            <person name="Michaelsen T.Y."/>
            <person name="Andersen M.H."/>
            <person name="Karst S.M."/>
            <person name="Dueholm M.S."/>
            <person name="Nielsen P.H."/>
            <person name="Albertsen M."/>
        </authorList>
    </citation>
    <scope>NUCLEOTIDE SEQUENCE [LARGE SCALE GENOMIC DNA]</scope>
    <source>
        <strain evidence="2">AalE_18-Q3-R2-46_BAT3C.188</strain>
    </source>
</reference>
<proteinExistence type="predicted"/>
<dbReference type="Proteomes" id="UP000718281">
    <property type="component" value="Unassembled WGS sequence"/>
</dbReference>
<evidence type="ECO:0000313" key="2">
    <source>
        <dbReference type="EMBL" id="MBK6301466.1"/>
    </source>
</evidence>